<keyword evidence="8 10" id="KW-1133">Transmembrane helix</keyword>
<dbReference type="HOGENOM" id="CLU_006103_0_0_1"/>
<evidence type="ECO:0000256" key="6">
    <source>
        <dbReference type="ARBA" id="ARBA00022824"/>
    </source>
</evidence>
<accession>A0A0C9XE21</accession>
<dbReference type="PANTHER" id="PTHR15495">
    <property type="entry name" value="NEGATIVE REGULATOR OF VESICLE FORMATION-RELATED"/>
    <property type="match status" value="1"/>
</dbReference>
<keyword evidence="3 10" id="KW-0813">Transport</keyword>
<dbReference type="OrthoDB" id="348976at2759"/>
<evidence type="ECO:0000256" key="8">
    <source>
        <dbReference type="ARBA" id="ARBA00022989"/>
    </source>
</evidence>
<evidence type="ECO:0000256" key="1">
    <source>
        <dbReference type="ARBA" id="ARBA00004477"/>
    </source>
</evidence>
<evidence type="ECO:0000259" key="13">
    <source>
        <dbReference type="Pfam" id="PF07819"/>
    </source>
</evidence>
<evidence type="ECO:0000256" key="11">
    <source>
        <dbReference type="SAM" id="MobiDB-lite"/>
    </source>
</evidence>
<feature type="domain" description="GPI inositol-deacylase PGAP1-like alpha/beta" evidence="13">
    <location>
        <begin position="83"/>
        <end position="296"/>
    </location>
</feature>
<evidence type="ECO:0000259" key="14">
    <source>
        <dbReference type="Pfam" id="PF25140"/>
    </source>
</evidence>
<keyword evidence="4 10" id="KW-0812">Transmembrane</keyword>
<comment type="similarity">
    <text evidence="2 10">Belongs to the GPI inositol-deacylase family.</text>
</comment>
<proteinExistence type="inferred from homology"/>
<dbReference type="GO" id="GO:0005789">
    <property type="term" value="C:endoplasmic reticulum membrane"/>
    <property type="evidence" value="ECO:0007669"/>
    <property type="project" value="UniProtKB-SubCell"/>
</dbReference>
<gene>
    <name evidence="15" type="ORF">K443DRAFT_488037</name>
</gene>
<feature type="chain" id="PRO_5002216725" description="GPI inositol-deacylase" evidence="12">
    <location>
        <begin position="26"/>
        <end position="965"/>
    </location>
</feature>
<evidence type="ECO:0000256" key="12">
    <source>
        <dbReference type="SAM" id="SignalP"/>
    </source>
</evidence>
<dbReference type="GO" id="GO:0050185">
    <property type="term" value="F:phosphatidylinositol deacylase activity"/>
    <property type="evidence" value="ECO:0007669"/>
    <property type="project" value="TreeGrafter"/>
</dbReference>
<feature type="transmembrane region" description="Helical" evidence="10">
    <location>
        <begin position="663"/>
        <end position="681"/>
    </location>
</feature>
<dbReference type="InterPro" id="IPR039529">
    <property type="entry name" value="PGAP1/BST1"/>
</dbReference>
<dbReference type="InterPro" id="IPR029058">
    <property type="entry name" value="AB_hydrolase_fold"/>
</dbReference>
<dbReference type="STRING" id="1095629.A0A0C9XE21"/>
<keyword evidence="6 10" id="KW-0256">Endoplasmic reticulum</keyword>
<dbReference type="Proteomes" id="UP000054477">
    <property type="component" value="Unassembled WGS sequence"/>
</dbReference>
<feature type="transmembrane region" description="Helical" evidence="10">
    <location>
        <begin position="835"/>
        <end position="856"/>
    </location>
</feature>
<reference evidence="15 16" key="1">
    <citation type="submission" date="2014-04" db="EMBL/GenBank/DDBJ databases">
        <authorList>
            <consortium name="DOE Joint Genome Institute"/>
            <person name="Kuo A."/>
            <person name="Kohler A."/>
            <person name="Nagy L.G."/>
            <person name="Floudas D."/>
            <person name="Copeland A."/>
            <person name="Barry K.W."/>
            <person name="Cichocki N."/>
            <person name="Veneault-Fourrey C."/>
            <person name="LaButti K."/>
            <person name="Lindquist E.A."/>
            <person name="Lipzen A."/>
            <person name="Lundell T."/>
            <person name="Morin E."/>
            <person name="Murat C."/>
            <person name="Sun H."/>
            <person name="Tunlid A."/>
            <person name="Henrissat B."/>
            <person name="Grigoriev I.V."/>
            <person name="Hibbett D.S."/>
            <person name="Martin F."/>
            <person name="Nordberg H.P."/>
            <person name="Cantor M.N."/>
            <person name="Hua S.X."/>
        </authorList>
    </citation>
    <scope>NUCLEOTIDE SEQUENCE [LARGE SCALE GENOMIC DNA]</scope>
    <source>
        <strain evidence="15 16">LaAM-08-1</strain>
    </source>
</reference>
<reference evidence="16" key="2">
    <citation type="submission" date="2015-01" db="EMBL/GenBank/DDBJ databases">
        <title>Evolutionary Origins and Diversification of the Mycorrhizal Mutualists.</title>
        <authorList>
            <consortium name="DOE Joint Genome Institute"/>
            <consortium name="Mycorrhizal Genomics Consortium"/>
            <person name="Kohler A."/>
            <person name="Kuo A."/>
            <person name="Nagy L.G."/>
            <person name="Floudas D."/>
            <person name="Copeland A."/>
            <person name="Barry K.W."/>
            <person name="Cichocki N."/>
            <person name="Veneault-Fourrey C."/>
            <person name="LaButti K."/>
            <person name="Lindquist E.A."/>
            <person name="Lipzen A."/>
            <person name="Lundell T."/>
            <person name="Morin E."/>
            <person name="Murat C."/>
            <person name="Riley R."/>
            <person name="Ohm R."/>
            <person name="Sun H."/>
            <person name="Tunlid A."/>
            <person name="Henrissat B."/>
            <person name="Grigoriev I.V."/>
            <person name="Hibbett D.S."/>
            <person name="Martin F."/>
        </authorList>
    </citation>
    <scope>NUCLEOTIDE SEQUENCE [LARGE SCALE GENOMIC DNA]</scope>
    <source>
        <strain evidence="16">LaAM-08-1</strain>
    </source>
</reference>
<feature type="domain" description="GPI inositol-deacylase transmembrane" evidence="14">
    <location>
        <begin position="683"/>
        <end position="941"/>
    </location>
</feature>
<dbReference type="InterPro" id="IPR056824">
    <property type="entry name" value="PGAP1_TMD"/>
</dbReference>
<dbReference type="Pfam" id="PF25140">
    <property type="entry name" value="PGAP1_TMD"/>
    <property type="match status" value="1"/>
</dbReference>
<dbReference type="EMBL" id="KN838583">
    <property type="protein sequence ID" value="KIK03151.1"/>
    <property type="molecule type" value="Genomic_DNA"/>
</dbReference>
<evidence type="ECO:0000256" key="10">
    <source>
        <dbReference type="RuleBase" id="RU365011"/>
    </source>
</evidence>
<evidence type="ECO:0000256" key="5">
    <source>
        <dbReference type="ARBA" id="ARBA00022801"/>
    </source>
</evidence>
<dbReference type="AlphaFoldDB" id="A0A0C9XE21"/>
<dbReference type="InterPro" id="IPR012908">
    <property type="entry name" value="PGAP1-ab_dom-like"/>
</dbReference>
<dbReference type="Pfam" id="PF07819">
    <property type="entry name" value="PGAP1"/>
    <property type="match status" value="1"/>
</dbReference>
<keyword evidence="9 10" id="KW-0472">Membrane</keyword>
<evidence type="ECO:0000256" key="4">
    <source>
        <dbReference type="ARBA" id="ARBA00022692"/>
    </source>
</evidence>
<feature type="region of interest" description="Disordered" evidence="11">
    <location>
        <begin position="801"/>
        <end position="823"/>
    </location>
</feature>
<comment type="subcellular location">
    <subcellularLocation>
        <location evidence="1">Endoplasmic reticulum membrane</location>
        <topology evidence="1">Multi-pass membrane protein</topology>
    </subcellularLocation>
</comment>
<dbReference type="PANTHER" id="PTHR15495:SF7">
    <property type="entry name" value="GPI INOSITOL-DEACYLASE"/>
    <property type="match status" value="1"/>
</dbReference>
<feature type="compositionally biased region" description="Basic and acidic residues" evidence="11">
    <location>
        <begin position="801"/>
        <end position="815"/>
    </location>
</feature>
<dbReference type="EC" id="3.1.-.-" evidence="10"/>
<organism evidence="15 16">
    <name type="scientific">Laccaria amethystina LaAM-08-1</name>
    <dbReference type="NCBI Taxonomy" id="1095629"/>
    <lineage>
        <taxon>Eukaryota</taxon>
        <taxon>Fungi</taxon>
        <taxon>Dikarya</taxon>
        <taxon>Basidiomycota</taxon>
        <taxon>Agaricomycotina</taxon>
        <taxon>Agaricomycetes</taxon>
        <taxon>Agaricomycetidae</taxon>
        <taxon>Agaricales</taxon>
        <taxon>Agaricineae</taxon>
        <taxon>Hydnangiaceae</taxon>
        <taxon>Laccaria</taxon>
    </lineage>
</organism>
<keyword evidence="5 10" id="KW-0378">Hydrolase</keyword>
<dbReference type="GO" id="GO:0015031">
    <property type="term" value="P:protein transport"/>
    <property type="evidence" value="ECO:0007669"/>
    <property type="project" value="UniProtKB-KW"/>
</dbReference>
<evidence type="ECO:0000256" key="7">
    <source>
        <dbReference type="ARBA" id="ARBA00022927"/>
    </source>
</evidence>
<sequence>MPSPIVAVLSITSLLAILLFYLASSDIAQRLSPQGCRMSWMSPSYVLQNKLDTSWTPLAQRYSLWLYREVGWDPEQLDRLASSLPVLFIPGNAGSSHQVRSIASSATRQFWLSPYTVDATFKSRSLKPLDFFAVEFNEDLSAFHGSTLESQITYTASAVRYILSLYPPNTTIIIMGHSMGGIVATSLLPSPDVSAIITMSTPHTLPPARFDPRIDRIYEKLQGILASDPTPILSLCGGASDMMIPSEACILPPHNSSTFRSTIFTSALAGAWTGVGHREMVWCHQVRWRVARAALELGGSDNAVGRAAILARWLDDGRFVPSIPTQRRKLDTEDSANKETLPLGERLVLRHPHGTKTYLLPIPQSKQHALTVFVSQGSINAVSPQNPLPHQVSIFICVSRSADLDCTTLRPTTLKLIPNPIPGRTFPAPDEGSDESEGVVLYEVGLSPSEDPRSSRWISVRVEHGDESGWVIAGLDEGITLTNPVGLSSLLFGVEMLTFPVNEALRTSITFPNLPSNALVAYRITPLWSNRSECLDSLFPPLIIHTSNPTETHYFTLANLQEPRVTLHTHLPAPYITQPQFLARGVNLTVYSSGDSVCNEDLKGMTISIDWFATLGRWGSRYITTLVSWAVGVAALVVFFAWEASDSGLPIPSVSQSLTHFGGSMLRLLLLPSFLFSFVPLPESFYLGNKGEAALSLIAPLVLILASGLVCISWWILSFLVFCVSKFGGLFPDRGGAYTSVRQGTLVSMLLIFLLIFLFVPWQVAFLGSWILHLRTCASSTATIKSLPDSSAAIPFIRRSDDRSQQNEEHTKENRSQPLQSRSLDEQKNMHNHNMLILLLMTWLLPLAAPALAVWVRTLATAGLTTPFDGDHNFLNAAPFLVMVDFASWTRGPLFQRQRFEDHISVRWSFAAISAVAFSIGSRQPYSVFDASRIAIGLVVAVRIGKRYWGGTSWDTASYQMPRLR</sequence>
<feature type="signal peptide" evidence="12">
    <location>
        <begin position="1"/>
        <end position="25"/>
    </location>
</feature>
<evidence type="ECO:0000313" key="16">
    <source>
        <dbReference type="Proteomes" id="UP000054477"/>
    </source>
</evidence>
<feature type="transmembrane region" description="Helical" evidence="10">
    <location>
        <begin position="622"/>
        <end position="642"/>
    </location>
</feature>
<comment type="function">
    <text evidence="10">Involved in inositol deacylation of GPI-anchored proteins which plays important roles in the quality control and ER-associated degradation of GPI-anchored proteins.</text>
</comment>
<keyword evidence="12" id="KW-0732">Signal</keyword>
<feature type="transmembrane region" description="Helical" evidence="10">
    <location>
        <begin position="745"/>
        <end position="765"/>
    </location>
</feature>
<protein>
    <recommendedName>
        <fullName evidence="10">GPI inositol-deacylase</fullName>
        <ecNumber evidence="10">3.1.-.-</ecNumber>
    </recommendedName>
</protein>
<name>A0A0C9XE21_9AGAR</name>
<evidence type="ECO:0000256" key="9">
    <source>
        <dbReference type="ARBA" id="ARBA00023136"/>
    </source>
</evidence>
<keyword evidence="7 10" id="KW-0653">Protein transport</keyword>
<comment type="caution">
    <text evidence="10">Lacks conserved residue(s) required for the propagation of feature annotation.</text>
</comment>
<evidence type="ECO:0000313" key="15">
    <source>
        <dbReference type="EMBL" id="KIK03151.1"/>
    </source>
</evidence>
<feature type="transmembrane region" description="Helical" evidence="10">
    <location>
        <begin position="693"/>
        <end position="724"/>
    </location>
</feature>
<evidence type="ECO:0000256" key="3">
    <source>
        <dbReference type="ARBA" id="ARBA00022448"/>
    </source>
</evidence>
<dbReference type="SUPFAM" id="SSF53474">
    <property type="entry name" value="alpha/beta-Hydrolases"/>
    <property type="match status" value="1"/>
</dbReference>
<dbReference type="GO" id="GO:0006888">
    <property type="term" value="P:endoplasmic reticulum to Golgi vesicle-mediated transport"/>
    <property type="evidence" value="ECO:0007669"/>
    <property type="project" value="TreeGrafter"/>
</dbReference>
<dbReference type="GO" id="GO:0006505">
    <property type="term" value="P:GPI anchor metabolic process"/>
    <property type="evidence" value="ECO:0007669"/>
    <property type="project" value="TreeGrafter"/>
</dbReference>
<keyword evidence="16" id="KW-1185">Reference proteome</keyword>
<dbReference type="Gene3D" id="3.40.50.1820">
    <property type="entry name" value="alpha/beta hydrolase"/>
    <property type="match status" value="1"/>
</dbReference>
<evidence type="ECO:0000256" key="2">
    <source>
        <dbReference type="ARBA" id="ARBA00006931"/>
    </source>
</evidence>